<evidence type="ECO:0000256" key="2">
    <source>
        <dbReference type="SAM" id="MobiDB-lite"/>
    </source>
</evidence>
<evidence type="ECO:0000259" key="3">
    <source>
        <dbReference type="PROSITE" id="PS50058"/>
    </source>
</evidence>
<name>A0AAD9JQD2_9ANNE</name>
<dbReference type="InterPro" id="IPR016137">
    <property type="entry name" value="RGS"/>
</dbReference>
<dbReference type="GO" id="GO:0043005">
    <property type="term" value="C:neuron projection"/>
    <property type="evidence" value="ECO:0007669"/>
    <property type="project" value="TreeGrafter"/>
</dbReference>
<dbReference type="CDD" id="cd08705">
    <property type="entry name" value="RGS_R7-like"/>
    <property type="match status" value="1"/>
</dbReference>
<sequence length="393" mass="45128">MEMCSQIPRTIRNPSGLMALTFKVSEQHLFRYGVQHACNVRDVEYLQRKLKQPKMKVSKAVESLINHCEQYFEHDPFLYNAQPSNPWISDDTTMWVLNTVIVPTPTERRVKRWAFCLEELLKDPTGQHEFEIFLEKEFSAENIHFWASVEDLKKLPLSKVQEKVNEIYRDYLAPGAPFEINIDSKTMDITVENMKHPDMYVSFRHTFDAAQDHIFLLMKKDSYPRFLRSDHYKNLLANAINPYPKKKFGFTFGGKKKSPNPSPKSKRRGSCEGVDDKMYGNSLSQHSYSTGNLRELDGTEVKSNKSTPFGSAGDLQVEGSENNKLSPKSIRRKLDELVRCTSPQSNNLDVPKQAHIHNNHMEHSTSDTNISVNIAVPSTKRNVVAPWEDSSDT</sequence>
<dbReference type="GO" id="GO:0007186">
    <property type="term" value="P:G protein-coupled receptor signaling pathway"/>
    <property type="evidence" value="ECO:0007669"/>
    <property type="project" value="InterPro"/>
</dbReference>
<dbReference type="FunFam" id="1.10.167.10:FF:000001">
    <property type="entry name" value="Putative regulator of g-protein signaling 12"/>
    <property type="match status" value="1"/>
</dbReference>
<dbReference type="SMART" id="SM01224">
    <property type="entry name" value="G_gamma"/>
    <property type="match status" value="1"/>
</dbReference>
<dbReference type="SUPFAM" id="SSF48097">
    <property type="entry name" value="Regulator of G-protein signaling, RGS"/>
    <property type="match status" value="1"/>
</dbReference>
<feature type="compositionally biased region" description="Polar residues" evidence="2">
    <location>
        <begin position="281"/>
        <end position="292"/>
    </location>
</feature>
<dbReference type="GO" id="GO:0005737">
    <property type="term" value="C:cytoplasm"/>
    <property type="evidence" value="ECO:0007669"/>
    <property type="project" value="TreeGrafter"/>
</dbReference>
<dbReference type="InterPro" id="IPR036305">
    <property type="entry name" value="RGS_sf"/>
</dbReference>
<reference evidence="5" key="1">
    <citation type="journal article" date="2023" name="Mol. Biol. Evol.">
        <title>Third-Generation Sequencing Reveals the Adaptive Role of the Epigenome in Three Deep-Sea Polychaetes.</title>
        <authorList>
            <person name="Perez M."/>
            <person name="Aroh O."/>
            <person name="Sun Y."/>
            <person name="Lan Y."/>
            <person name="Juniper S.K."/>
            <person name="Young C.R."/>
            <person name="Angers B."/>
            <person name="Qian P.Y."/>
        </authorList>
    </citation>
    <scope>NUCLEOTIDE SEQUENCE</scope>
    <source>
        <strain evidence="5">P08H-3</strain>
    </source>
</reference>
<dbReference type="SMART" id="SM00315">
    <property type="entry name" value="RGS"/>
    <property type="match status" value="1"/>
</dbReference>
<feature type="region of interest" description="Disordered" evidence="2">
    <location>
        <begin position="251"/>
        <end position="330"/>
    </location>
</feature>
<dbReference type="InterPro" id="IPR015898">
    <property type="entry name" value="G-protein_gamma-like_dom"/>
</dbReference>
<dbReference type="PANTHER" id="PTHR45746:SF5">
    <property type="entry name" value="REGULATOR OF G-PROTEIN SIGNALING 7"/>
    <property type="match status" value="1"/>
</dbReference>
<dbReference type="PRINTS" id="PR01301">
    <property type="entry name" value="RGSPROTEIN"/>
</dbReference>
<dbReference type="PANTHER" id="PTHR45746">
    <property type="entry name" value="LP21163P"/>
    <property type="match status" value="1"/>
</dbReference>
<dbReference type="InterPro" id="IPR047016">
    <property type="entry name" value="RGS6/7/9/11"/>
</dbReference>
<evidence type="ECO:0000313" key="6">
    <source>
        <dbReference type="Proteomes" id="UP001208570"/>
    </source>
</evidence>
<organism evidence="5 6">
    <name type="scientific">Paralvinella palmiformis</name>
    <dbReference type="NCBI Taxonomy" id="53620"/>
    <lineage>
        <taxon>Eukaryota</taxon>
        <taxon>Metazoa</taxon>
        <taxon>Spiralia</taxon>
        <taxon>Lophotrochozoa</taxon>
        <taxon>Annelida</taxon>
        <taxon>Polychaeta</taxon>
        <taxon>Sedentaria</taxon>
        <taxon>Canalipalpata</taxon>
        <taxon>Terebellida</taxon>
        <taxon>Terebelliformia</taxon>
        <taxon>Alvinellidae</taxon>
        <taxon>Paralvinella</taxon>
    </lineage>
</organism>
<dbReference type="Proteomes" id="UP001208570">
    <property type="component" value="Unassembled WGS sequence"/>
</dbReference>
<dbReference type="AlphaFoldDB" id="A0AAD9JQD2"/>
<evidence type="ECO:0000313" key="5">
    <source>
        <dbReference type="EMBL" id="KAK2157007.1"/>
    </source>
</evidence>
<feature type="compositionally biased region" description="Basic residues" evidence="2">
    <location>
        <begin position="251"/>
        <end position="268"/>
    </location>
</feature>
<proteinExistence type="predicted"/>
<dbReference type="EMBL" id="JAODUP010000201">
    <property type="protein sequence ID" value="KAK2157007.1"/>
    <property type="molecule type" value="Genomic_DNA"/>
</dbReference>
<dbReference type="InterPro" id="IPR044926">
    <property type="entry name" value="RGS_subdomain_2"/>
</dbReference>
<dbReference type="SUPFAM" id="SSF48670">
    <property type="entry name" value="Transducin (heterotrimeric G protein), gamma chain"/>
    <property type="match status" value="1"/>
</dbReference>
<dbReference type="InterPro" id="IPR034483">
    <property type="entry name" value="RGS_Egl-10"/>
</dbReference>
<gene>
    <name evidence="5" type="ORF">LSH36_201g07021</name>
</gene>
<dbReference type="InterPro" id="IPR036284">
    <property type="entry name" value="GGL_sf"/>
</dbReference>
<dbReference type="SMART" id="SM00224">
    <property type="entry name" value="GGL"/>
    <property type="match status" value="1"/>
</dbReference>
<keyword evidence="1" id="KW-0734">Signal transduction inhibitor</keyword>
<dbReference type="PROSITE" id="PS50132">
    <property type="entry name" value="RGS"/>
    <property type="match status" value="1"/>
</dbReference>
<dbReference type="PROSITE" id="PS50058">
    <property type="entry name" value="G_PROTEIN_GAMMA"/>
    <property type="match status" value="1"/>
</dbReference>
<dbReference type="Pfam" id="PF00615">
    <property type="entry name" value="RGS"/>
    <property type="match status" value="1"/>
</dbReference>
<evidence type="ECO:0000256" key="1">
    <source>
        <dbReference type="ARBA" id="ARBA00022700"/>
    </source>
</evidence>
<dbReference type="Pfam" id="PF00631">
    <property type="entry name" value="G-gamma"/>
    <property type="match status" value="1"/>
</dbReference>
<feature type="domain" description="G protein gamma" evidence="3">
    <location>
        <begin position="39"/>
        <end position="119"/>
    </location>
</feature>
<dbReference type="GO" id="GO:0005886">
    <property type="term" value="C:plasma membrane"/>
    <property type="evidence" value="ECO:0007669"/>
    <property type="project" value="TreeGrafter"/>
</dbReference>
<dbReference type="CDD" id="cd00068">
    <property type="entry name" value="GGL"/>
    <property type="match status" value="1"/>
</dbReference>
<keyword evidence="6" id="KW-1185">Reference proteome</keyword>
<dbReference type="Gene3D" id="4.10.260.10">
    <property type="entry name" value="Transducin (heterotrimeric G protein), gamma chain"/>
    <property type="match status" value="1"/>
</dbReference>
<evidence type="ECO:0000259" key="4">
    <source>
        <dbReference type="PROSITE" id="PS50132"/>
    </source>
</evidence>
<dbReference type="Gene3D" id="1.10.167.10">
    <property type="entry name" value="Regulator of G-protein Signalling 4, domain 2"/>
    <property type="match status" value="1"/>
</dbReference>
<protein>
    <submittedName>
        <fullName evidence="5">Uncharacterized protein</fullName>
    </submittedName>
</protein>
<accession>A0AAD9JQD2</accession>
<comment type="caution">
    <text evidence="5">The sequence shown here is derived from an EMBL/GenBank/DDBJ whole genome shotgun (WGS) entry which is preliminary data.</text>
</comment>
<dbReference type="GO" id="GO:0009968">
    <property type="term" value="P:negative regulation of signal transduction"/>
    <property type="evidence" value="ECO:0007669"/>
    <property type="project" value="UniProtKB-KW"/>
</dbReference>
<feature type="compositionally biased region" description="Basic and acidic residues" evidence="2">
    <location>
        <begin position="294"/>
        <end position="303"/>
    </location>
</feature>
<dbReference type="GO" id="GO:0005096">
    <property type="term" value="F:GTPase activator activity"/>
    <property type="evidence" value="ECO:0007669"/>
    <property type="project" value="TreeGrafter"/>
</dbReference>
<feature type="domain" description="RGS" evidence="4">
    <location>
        <begin position="116"/>
        <end position="236"/>
    </location>
</feature>
<dbReference type="GO" id="GO:0008277">
    <property type="term" value="P:regulation of G protein-coupled receptor signaling pathway"/>
    <property type="evidence" value="ECO:0007669"/>
    <property type="project" value="InterPro"/>
</dbReference>